<dbReference type="EMBL" id="DVMV01000038">
    <property type="protein sequence ID" value="HIU45549.1"/>
    <property type="molecule type" value="Genomic_DNA"/>
</dbReference>
<organism evidence="1 2">
    <name type="scientific">Candidatus Alloenteromonas pullicola</name>
    <dbReference type="NCBI Taxonomy" id="2840784"/>
    <lineage>
        <taxon>Bacteria</taxon>
        <taxon>Bacillati</taxon>
        <taxon>Bacillota</taxon>
        <taxon>Bacillota incertae sedis</taxon>
        <taxon>Candidatus Alloenteromonas</taxon>
    </lineage>
</organism>
<comment type="caution">
    <text evidence="1">The sequence shown here is derived from an EMBL/GenBank/DDBJ whole genome shotgun (WGS) entry which is preliminary data.</text>
</comment>
<sequence length="86" mass="9400">MMVVTECYGKNIYLNGTQVGYINRLPDGDGAWYIAGKKAARMTHDGKIAIGGKIVGYIDDYGDVYLNGAKRGELGPEYDIYLTSLS</sequence>
<evidence type="ECO:0000313" key="1">
    <source>
        <dbReference type="EMBL" id="HIU45549.1"/>
    </source>
</evidence>
<evidence type="ECO:0000313" key="2">
    <source>
        <dbReference type="Proteomes" id="UP000824070"/>
    </source>
</evidence>
<name>A0A9D1LPA3_9FIRM</name>
<reference evidence="1" key="1">
    <citation type="submission" date="2020-10" db="EMBL/GenBank/DDBJ databases">
        <authorList>
            <person name="Gilroy R."/>
        </authorList>
    </citation>
    <scope>NUCLEOTIDE SEQUENCE</scope>
    <source>
        <strain evidence="1">ChiGjej1B1-22543</strain>
    </source>
</reference>
<gene>
    <name evidence="1" type="ORF">IAC52_04560</name>
</gene>
<proteinExistence type="predicted"/>
<protein>
    <submittedName>
        <fullName evidence="1">Uncharacterized protein</fullName>
    </submittedName>
</protein>
<dbReference type="Proteomes" id="UP000824070">
    <property type="component" value="Unassembled WGS sequence"/>
</dbReference>
<accession>A0A9D1LPA3</accession>
<dbReference type="AlphaFoldDB" id="A0A9D1LPA3"/>
<reference evidence="1" key="2">
    <citation type="journal article" date="2021" name="PeerJ">
        <title>Extensive microbial diversity within the chicken gut microbiome revealed by metagenomics and culture.</title>
        <authorList>
            <person name="Gilroy R."/>
            <person name="Ravi A."/>
            <person name="Getino M."/>
            <person name="Pursley I."/>
            <person name="Horton D.L."/>
            <person name="Alikhan N.F."/>
            <person name="Baker D."/>
            <person name="Gharbi K."/>
            <person name="Hall N."/>
            <person name="Watson M."/>
            <person name="Adriaenssens E.M."/>
            <person name="Foster-Nyarko E."/>
            <person name="Jarju S."/>
            <person name="Secka A."/>
            <person name="Antonio M."/>
            <person name="Oren A."/>
            <person name="Chaudhuri R.R."/>
            <person name="La Ragione R."/>
            <person name="Hildebrand F."/>
            <person name="Pallen M.J."/>
        </authorList>
    </citation>
    <scope>NUCLEOTIDE SEQUENCE</scope>
    <source>
        <strain evidence="1">ChiGjej1B1-22543</strain>
    </source>
</reference>